<dbReference type="InterPro" id="IPR033454">
    <property type="entry name" value="RecG_wedge"/>
</dbReference>
<dbReference type="InterPro" id="IPR027417">
    <property type="entry name" value="P-loop_NTPase"/>
</dbReference>
<dbReference type="EC" id="5.6.2.4" evidence="13 15"/>
<evidence type="ECO:0000256" key="4">
    <source>
        <dbReference type="ARBA" id="ARBA00022763"/>
    </source>
</evidence>
<dbReference type="RefSeq" id="WP_110942449.1">
    <property type="nucleotide sequence ID" value="NZ_FQZV01000063.1"/>
</dbReference>
<evidence type="ECO:0000256" key="5">
    <source>
        <dbReference type="ARBA" id="ARBA00022801"/>
    </source>
</evidence>
<dbReference type="NCBIfam" id="NF008168">
    <property type="entry name" value="PRK10917.2-2"/>
    <property type="match status" value="1"/>
</dbReference>
<dbReference type="Pfam" id="PF19833">
    <property type="entry name" value="RecG_dom3_C"/>
    <property type="match status" value="1"/>
</dbReference>
<gene>
    <name evidence="18" type="ORF">SAMN02745975_03464</name>
</gene>
<dbReference type="NCBIfam" id="NF008165">
    <property type="entry name" value="PRK10917.1-3"/>
    <property type="match status" value="1"/>
</dbReference>
<proteinExistence type="inferred from homology"/>
<dbReference type="SMART" id="SM00490">
    <property type="entry name" value="HELICc"/>
    <property type="match status" value="1"/>
</dbReference>
<feature type="domain" description="Helicase C-terminal" evidence="17">
    <location>
        <begin position="455"/>
        <end position="615"/>
    </location>
</feature>
<dbReference type="Pfam" id="PF00270">
    <property type="entry name" value="DEAD"/>
    <property type="match status" value="1"/>
</dbReference>
<keyword evidence="5 15" id="KW-0378">Hydrolase</keyword>
<dbReference type="CDD" id="cd18811">
    <property type="entry name" value="SF2_C_RecG"/>
    <property type="match status" value="1"/>
</dbReference>
<dbReference type="InterPro" id="IPR045562">
    <property type="entry name" value="RecG_dom3_C"/>
</dbReference>
<dbReference type="SUPFAM" id="SSF50249">
    <property type="entry name" value="Nucleic acid-binding proteins"/>
    <property type="match status" value="1"/>
</dbReference>
<evidence type="ECO:0000256" key="11">
    <source>
        <dbReference type="ARBA" id="ARBA00023235"/>
    </source>
</evidence>
<keyword evidence="7 15" id="KW-0067">ATP-binding</keyword>
<keyword evidence="10 15" id="KW-0234">DNA repair</keyword>
<keyword evidence="4 15" id="KW-0227">DNA damage</keyword>
<dbReference type="GO" id="GO:0006281">
    <property type="term" value="P:DNA repair"/>
    <property type="evidence" value="ECO:0007669"/>
    <property type="project" value="UniProtKB-UniRule"/>
</dbReference>
<dbReference type="EMBL" id="FQZV01000063">
    <property type="protein sequence ID" value="SHK01888.1"/>
    <property type="molecule type" value="Genomic_DNA"/>
</dbReference>
<dbReference type="GO" id="GO:0003677">
    <property type="term" value="F:DNA binding"/>
    <property type="evidence" value="ECO:0007669"/>
    <property type="project" value="UniProtKB-KW"/>
</dbReference>
<evidence type="ECO:0000256" key="9">
    <source>
        <dbReference type="ARBA" id="ARBA00023172"/>
    </source>
</evidence>
<dbReference type="CDD" id="cd04488">
    <property type="entry name" value="RecG_wedge_OBF"/>
    <property type="match status" value="1"/>
</dbReference>
<dbReference type="NCBIfam" id="TIGR00643">
    <property type="entry name" value="recG"/>
    <property type="match status" value="1"/>
</dbReference>
<feature type="domain" description="Helicase ATP-binding" evidence="16">
    <location>
        <begin position="275"/>
        <end position="436"/>
    </location>
</feature>
<evidence type="ECO:0000259" key="16">
    <source>
        <dbReference type="PROSITE" id="PS51192"/>
    </source>
</evidence>
<dbReference type="PROSITE" id="PS51194">
    <property type="entry name" value="HELICASE_CTER"/>
    <property type="match status" value="1"/>
</dbReference>
<keyword evidence="6 15" id="KW-0347">Helicase</keyword>
<evidence type="ECO:0000256" key="8">
    <source>
        <dbReference type="ARBA" id="ARBA00023125"/>
    </source>
</evidence>
<dbReference type="InterPro" id="IPR012340">
    <property type="entry name" value="NA-bd_OB-fold"/>
</dbReference>
<evidence type="ECO:0000256" key="1">
    <source>
        <dbReference type="ARBA" id="ARBA00007504"/>
    </source>
</evidence>
<evidence type="ECO:0000256" key="13">
    <source>
        <dbReference type="ARBA" id="ARBA00034808"/>
    </source>
</evidence>
<dbReference type="STRING" id="1121919.SAMN02745975_03464"/>
<keyword evidence="3 15" id="KW-0547">Nucleotide-binding</keyword>
<dbReference type="CDD" id="cd17992">
    <property type="entry name" value="DEXHc_RecG"/>
    <property type="match status" value="1"/>
</dbReference>
<dbReference type="AlphaFoldDB" id="A0A1M6P1U9"/>
<dbReference type="SMART" id="SM00487">
    <property type="entry name" value="DEXDc"/>
    <property type="match status" value="1"/>
</dbReference>
<dbReference type="Pfam" id="PF17191">
    <property type="entry name" value="RecG_wedge"/>
    <property type="match status" value="1"/>
</dbReference>
<evidence type="ECO:0000256" key="3">
    <source>
        <dbReference type="ARBA" id="ARBA00022741"/>
    </source>
</evidence>
<comment type="function">
    <text evidence="15">Plays a critical role in recombination and DNA repair. Helps process Holliday junction intermediates to mature products by catalyzing branch migration. Has replication fork regression activity, unwinds stalled or blocked replication forks to make a HJ that can be resolved. Has a DNA unwinding activity characteristic of a DNA helicase with 3'-5' polarity.</text>
</comment>
<comment type="similarity">
    <text evidence="1 15">Belongs to the helicase family. RecG subfamily.</text>
</comment>
<evidence type="ECO:0000256" key="15">
    <source>
        <dbReference type="RuleBase" id="RU363016"/>
    </source>
</evidence>
<dbReference type="PROSITE" id="PS51192">
    <property type="entry name" value="HELICASE_ATP_BIND_1"/>
    <property type="match status" value="1"/>
</dbReference>
<keyword evidence="9 15" id="KW-0233">DNA recombination</keyword>
<evidence type="ECO:0000256" key="10">
    <source>
        <dbReference type="ARBA" id="ARBA00023204"/>
    </source>
</evidence>
<evidence type="ECO:0000256" key="7">
    <source>
        <dbReference type="ARBA" id="ARBA00022840"/>
    </source>
</evidence>
<dbReference type="Gene3D" id="2.40.50.140">
    <property type="entry name" value="Nucleic acid-binding proteins"/>
    <property type="match status" value="1"/>
</dbReference>
<dbReference type="OrthoDB" id="9804325at2"/>
<dbReference type="InterPro" id="IPR014001">
    <property type="entry name" value="Helicase_ATP-bd"/>
</dbReference>
<evidence type="ECO:0000313" key="19">
    <source>
        <dbReference type="Proteomes" id="UP000184536"/>
    </source>
</evidence>
<dbReference type="GO" id="GO:0043138">
    <property type="term" value="F:3'-5' DNA helicase activity"/>
    <property type="evidence" value="ECO:0007669"/>
    <property type="project" value="UniProtKB-EC"/>
</dbReference>
<dbReference type="Proteomes" id="UP000184536">
    <property type="component" value="Unassembled WGS sequence"/>
</dbReference>
<dbReference type="PANTHER" id="PTHR47964">
    <property type="entry name" value="ATP-DEPENDENT DNA HELICASE HOMOLOG RECG, CHLOROPLASTIC"/>
    <property type="match status" value="1"/>
</dbReference>
<dbReference type="SUPFAM" id="SSF52540">
    <property type="entry name" value="P-loop containing nucleoside triphosphate hydrolases"/>
    <property type="match status" value="2"/>
</dbReference>
<dbReference type="InterPro" id="IPR011545">
    <property type="entry name" value="DEAD/DEAH_box_helicase_dom"/>
</dbReference>
<comment type="catalytic activity">
    <reaction evidence="12 15">
        <text>Couples ATP hydrolysis with the unwinding of duplex DNA by translocating in the 3'-5' direction.</text>
        <dbReference type="EC" id="5.6.2.4"/>
    </reaction>
</comment>
<keyword evidence="11" id="KW-0413">Isomerase</keyword>
<dbReference type="GO" id="GO:0005524">
    <property type="term" value="F:ATP binding"/>
    <property type="evidence" value="ECO:0007669"/>
    <property type="project" value="UniProtKB-KW"/>
</dbReference>
<evidence type="ECO:0000259" key="17">
    <source>
        <dbReference type="PROSITE" id="PS51194"/>
    </source>
</evidence>
<name>A0A1M6P1U9_9FIRM</name>
<dbReference type="InterPro" id="IPR047112">
    <property type="entry name" value="RecG/Mfd"/>
</dbReference>
<dbReference type="GO" id="GO:0016887">
    <property type="term" value="F:ATP hydrolysis activity"/>
    <property type="evidence" value="ECO:0007669"/>
    <property type="project" value="RHEA"/>
</dbReference>
<reference evidence="19" key="1">
    <citation type="submission" date="2016-11" db="EMBL/GenBank/DDBJ databases">
        <authorList>
            <person name="Varghese N."/>
            <person name="Submissions S."/>
        </authorList>
    </citation>
    <scope>NUCLEOTIDE SEQUENCE [LARGE SCALE GENOMIC DNA]</scope>
    <source>
        <strain evidence="19">DSM 17957</strain>
    </source>
</reference>
<dbReference type="InterPro" id="IPR001650">
    <property type="entry name" value="Helicase_C-like"/>
</dbReference>
<dbReference type="Gene3D" id="3.40.50.300">
    <property type="entry name" value="P-loop containing nucleotide triphosphate hydrolases"/>
    <property type="match status" value="2"/>
</dbReference>
<evidence type="ECO:0000256" key="12">
    <source>
        <dbReference type="ARBA" id="ARBA00034617"/>
    </source>
</evidence>
<evidence type="ECO:0000313" key="18">
    <source>
        <dbReference type="EMBL" id="SHK01888.1"/>
    </source>
</evidence>
<dbReference type="GO" id="GO:0006310">
    <property type="term" value="P:DNA recombination"/>
    <property type="evidence" value="ECO:0007669"/>
    <property type="project" value="UniProtKB-UniRule"/>
</dbReference>
<dbReference type="PANTHER" id="PTHR47964:SF1">
    <property type="entry name" value="ATP-DEPENDENT DNA HELICASE HOMOLOG RECG, CHLOROPLASTIC"/>
    <property type="match status" value="1"/>
</dbReference>
<evidence type="ECO:0000256" key="2">
    <source>
        <dbReference type="ARBA" id="ARBA00017846"/>
    </source>
</evidence>
<keyword evidence="8" id="KW-0238">DNA-binding</keyword>
<accession>A0A1M6P1U9</accession>
<evidence type="ECO:0000256" key="14">
    <source>
        <dbReference type="ARBA" id="ARBA00048988"/>
    </source>
</evidence>
<dbReference type="InterPro" id="IPR004609">
    <property type="entry name" value="ATP-dep_DNA_helicase_RecG"/>
</dbReference>
<keyword evidence="19" id="KW-1185">Reference proteome</keyword>
<organism evidence="18 19">
    <name type="scientific">Geosporobacter subterraneus DSM 17957</name>
    <dbReference type="NCBI Taxonomy" id="1121919"/>
    <lineage>
        <taxon>Bacteria</taxon>
        <taxon>Bacillati</taxon>
        <taxon>Bacillota</taxon>
        <taxon>Clostridia</taxon>
        <taxon>Peptostreptococcales</taxon>
        <taxon>Thermotaleaceae</taxon>
        <taxon>Geosporobacter</taxon>
    </lineage>
</organism>
<comment type="catalytic activity">
    <reaction evidence="14 15">
        <text>ATP + H2O = ADP + phosphate + H(+)</text>
        <dbReference type="Rhea" id="RHEA:13065"/>
        <dbReference type="ChEBI" id="CHEBI:15377"/>
        <dbReference type="ChEBI" id="CHEBI:15378"/>
        <dbReference type="ChEBI" id="CHEBI:30616"/>
        <dbReference type="ChEBI" id="CHEBI:43474"/>
        <dbReference type="ChEBI" id="CHEBI:456216"/>
        <dbReference type="EC" id="5.6.2.4"/>
    </reaction>
</comment>
<sequence length="687" mass="78931">MEPLRQSVQYLKGVGPKKQKLLQRLSVFTVEDLVYTFPREYEDRRSVKTVQGLVDGEKTSLYLEVCGNIQEKNIRKRLKIYNLPVKDATGNAQLVFYNTPYIKQVFHIGDKVFVHGKVKIDFFTVQILHPEYHIIKEEQPQDFQQIMPIYRLTDGLTQKDFYSLQKYVLEHYIEQIEEFLPEDLLKNNRLCDLVFALRNIHFPTSSQNLRIAKYRLIFEELLILQLGLLLTKGQLDRNKEGIAFNKMPQLEDFINQLPFRLTEAQKKVLDEIEEDMESNMVMNRLVQGDVGSGKTIIAIIALYKAILNNYQGAFMAPTEILAEQHYETIRSLLGPFGVRVALLSGSITKKNKEKLLTEIETGQINIVVGTHAIIQENVRFHRLGLAITDEQHRFGVRQRVMLSNKGYNPDILVMTATPIPRTLALILYGDLDISIIDQLPPGRKVIETYCVDQHKRKRIYAFVRKQIQEGRQAYIVCPLIEESESIEAKSAIELYEELTNEYFQDMRVGLLHGKMKSNEKEKLMKAFKAGDIDILVSTTVIEVGVNVPNASVMVIENSERFGLAQLHQLRGRVGRGSYQSFCILINYGKNSVTLERMKIMESSTDGFVIAEKDLSLRGPGEFFGTRQHGLPELKIANLFKHIKILQQVQTEAKKILSEDPELLLEKNKGLKKKLLDTFQEKIQEIGI</sequence>
<dbReference type="Pfam" id="PF00271">
    <property type="entry name" value="Helicase_C"/>
    <property type="match status" value="1"/>
</dbReference>
<evidence type="ECO:0000256" key="6">
    <source>
        <dbReference type="ARBA" id="ARBA00022806"/>
    </source>
</evidence>
<protein>
    <recommendedName>
        <fullName evidence="2 15">ATP-dependent DNA helicase RecG</fullName>
        <ecNumber evidence="13 15">5.6.2.4</ecNumber>
    </recommendedName>
</protein>